<evidence type="ECO:0000256" key="4">
    <source>
        <dbReference type="ARBA" id="ARBA00022692"/>
    </source>
</evidence>
<keyword evidence="2" id="KW-1003">Cell membrane</keyword>
<reference evidence="9" key="1">
    <citation type="journal article" date="2014" name="Int. J. Syst. Evol. Microbiol.">
        <title>Complete genome sequence of Corynebacterium casei LMG S-19264T (=DSM 44701T), isolated from a smear-ripened cheese.</title>
        <authorList>
            <consortium name="US DOE Joint Genome Institute (JGI-PGF)"/>
            <person name="Walter F."/>
            <person name="Albersmeier A."/>
            <person name="Kalinowski J."/>
            <person name="Ruckert C."/>
        </authorList>
    </citation>
    <scope>NUCLEOTIDE SEQUENCE</scope>
    <source>
        <strain evidence="9">JCM 14371</strain>
    </source>
</reference>
<keyword evidence="7" id="KW-0131">Cell cycle</keyword>
<accession>A0A917PEN0</accession>
<evidence type="ECO:0000256" key="2">
    <source>
        <dbReference type="ARBA" id="ARBA00022475"/>
    </source>
</evidence>
<evidence type="ECO:0000256" key="1">
    <source>
        <dbReference type="ARBA" id="ARBA00004370"/>
    </source>
</evidence>
<dbReference type="GO" id="GO:0016020">
    <property type="term" value="C:membrane"/>
    <property type="evidence" value="ECO:0007669"/>
    <property type="project" value="UniProtKB-SubCell"/>
</dbReference>
<dbReference type="PANTHER" id="PTHR35851:SF1">
    <property type="entry name" value="CELL DIVISION PROTEIN FTSQ"/>
    <property type="match status" value="1"/>
</dbReference>
<evidence type="ECO:0000256" key="7">
    <source>
        <dbReference type="ARBA" id="ARBA00023306"/>
    </source>
</evidence>
<sequence>MAVKGPEAPTRAARPARRLWLALLATVLVLAVLAASWFLLPVRTVTVTGNRHLSAEQVQALAGLTPPFALTARPGGWLYYGAWRARGLRQSPWVASAQIVRRFPGSVEVNVQERVPAAQWQKPDGTLVAIAWDGKVLPGAPLGGPLLVGWGPDRLPVARRLAQAFGRYNVQSVRYTPSGFTVQTAAGTAWSGNLGSLLKYSGSVKMFAGKHINIYPWGVSVQQ</sequence>
<dbReference type="PANTHER" id="PTHR35851">
    <property type="entry name" value="CELL DIVISION PROTEIN FTSQ"/>
    <property type="match status" value="1"/>
</dbReference>
<evidence type="ECO:0000313" key="9">
    <source>
        <dbReference type="EMBL" id="GGJ73369.1"/>
    </source>
</evidence>
<evidence type="ECO:0000256" key="5">
    <source>
        <dbReference type="ARBA" id="ARBA00022989"/>
    </source>
</evidence>
<dbReference type="PROSITE" id="PS51779">
    <property type="entry name" value="POTRA"/>
    <property type="match status" value="1"/>
</dbReference>
<evidence type="ECO:0000256" key="6">
    <source>
        <dbReference type="ARBA" id="ARBA00023136"/>
    </source>
</evidence>
<organism evidence="9 10">
    <name type="scientific">Deinococcus aquiradiocola</name>
    <dbReference type="NCBI Taxonomy" id="393059"/>
    <lineage>
        <taxon>Bacteria</taxon>
        <taxon>Thermotogati</taxon>
        <taxon>Deinococcota</taxon>
        <taxon>Deinococci</taxon>
        <taxon>Deinococcales</taxon>
        <taxon>Deinococcaceae</taxon>
        <taxon>Deinococcus</taxon>
    </lineage>
</organism>
<dbReference type="InterPro" id="IPR026579">
    <property type="entry name" value="FtsQ"/>
</dbReference>
<keyword evidence="4" id="KW-0812">Transmembrane</keyword>
<reference evidence="9" key="2">
    <citation type="submission" date="2020-09" db="EMBL/GenBank/DDBJ databases">
        <authorList>
            <person name="Sun Q."/>
            <person name="Ohkuma M."/>
        </authorList>
    </citation>
    <scope>NUCLEOTIDE SEQUENCE</scope>
    <source>
        <strain evidence="9">JCM 14371</strain>
    </source>
</reference>
<gene>
    <name evidence="9" type="ORF">GCM10008939_17100</name>
</gene>
<comment type="caution">
    <text evidence="9">The sequence shown here is derived from an EMBL/GenBank/DDBJ whole genome shotgun (WGS) entry which is preliminary data.</text>
</comment>
<evidence type="ECO:0000259" key="8">
    <source>
        <dbReference type="PROSITE" id="PS51779"/>
    </source>
</evidence>
<comment type="subcellular location">
    <subcellularLocation>
        <location evidence="1">Membrane</location>
    </subcellularLocation>
</comment>
<dbReference type="AlphaFoldDB" id="A0A917PEN0"/>
<dbReference type="Gene3D" id="3.10.20.310">
    <property type="entry name" value="membrane protein fhac"/>
    <property type="match status" value="1"/>
</dbReference>
<dbReference type="EMBL" id="BMOE01000004">
    <property type="protein sequence ID" value="GGJ73369.1"/>
    <property type="molecule type" value="Genomic_DNA"/>
</dbReference>
<name>A0A917PEN0_9DEIO</name>
<dbReference type="InterPro" id="IPR034746">
    <property type="entry name" value="POTRA"/>
</dbReference>
<feature type="domain" description="POTRA" evidence="8">
    <location>
        <begin position="40"/>
        <end position="114"/>
    </location>
</feature>
<evidence type="ECO:0000256" key="3">
    <source>
        <dbReference type="ARBA" id="ARBA00022618"/>
    </source>
</evidence>
<protein>
    <recommendedName>
        <fullName evidence="8">POTRA domain-containing protein</fullName>
    </recommendedName>
</protein>
<dbReference type="GO" id="GO:0090529">
    <property type="term" value="P:cell septum assembly"/>
    <property type="evidence" value="ECO:0007669"/>
    <property type="project" value="InterPro"/>
</dbReference>
<evidence type="ECO:0000313" key="10">
    <source>
        <dbReference type="Proteomes" id="UP000635726"/>
    </source>
</evidence>
<keyword evidence="6" id="KW-0472">Membrane</keyword>
<keyword evidence="5" id="KW-1133">Transmembrane helix</keyword>
<dbReference type="Pfam" id="PF08478">
    <property type="entry name" value="POTRA_1"/>
    <property type="match status" value="1"/>
</dbReference>
<dbReference type="Proteomes" id="UP000635726">
    <property type="component" value="Unassembled WGS sequence"/>
</dbReference>
<keyword evidence="10" id="KW-1185">Reference proteome</keyword>
<dbReference type="InterPro" id="IPR013685">
    <property type="entry name" value="POTRA_FtsQ_type"/>
</dbReference>
<proteinExistence type="predicted"/>
<keyword evidence="3" id="KW-0132">Cell division</keyword>